<dbReference type="PANTHER" id="PTHR24366:SF96">
    <property type="entry name" value="LEUCINE RICH REPEAT CONTAINING 53"/>
    <property type="match status" value="1"/>
</dbReference>
<dbReference type="PANTHER" id="PTHR24366">
    <property type="entry name" value="IG(IMMUNOGLOBULIN) AND LRR(LEUCINE RICH REPEAT) DOMAINS"/>
    <property type="match status" value="1"/>
</dbReference>
<dbReference type="SUPFAM" id="SSF52058">
    <property type="entry name" value="L domain-like"/>
    <property type="match status" value="1"/>
</dbReference>
<keyword evidence="4" id="KW-1133">Transmembrane helix</keyword>
<dbReference type="FunFam" id="3.80.10.10:FF:001164">
    <property type="entry name" value="GH01279p"/>
    <property type="match status" value="1"/>
</dbReference>
<evidence type="ECO:0000256" key="4">
    <source>
        <dbReference type="SAM" id="Phobius"/>
    </source>
</evidence>
<keyword evidence="1" id="KW-0433">Leucine-rich repeat</keyword>
<feature type="compositionally biased region" description="Low complexity" evidence="3">
    <location>
        <begin position="103"/>
        <end position="123"/>
    </location>
</feature>
<protein>
    <submittedName>
        <fullName evidence="5">Leucine-rich repeat-containing protein 4B</fullName>
    </submittedName>
</protein>
<keyword evidence="2" id="KW-0677">Repeat</keyword>
<dbReference type="EMBL" id="JYDJ01000158">
    <property type="protein sequence ID" value="KRX41904.1"/>
    <property type="molecule type" value="Genomic_DNA"/>
</dbReference>
<evidence type="ECO:0000313" key="6">
    <source>
        <dbReference type="Proteomes" id="UP000055048"/>
    </source>
</evidence>
<dbReference type="InterPro" id="IPR001611">
    <property type="entry name" value="Leu-rich_rpt"/>
</dbReference>
<keyword evidence="6" id="KW-1185">Reference proteome</keyword>
<dbReference type="InterPro" id="IPR003591">
    <property type="entry name" value="Leu-rich_rpt_typical-subtyp"/>
</dbReference>
<keyword evidence="4" id="KW-0812">Transmembrane</keyword>
<sequence length="819" mass="91449">LAKFKPTSRRSGRYFLFNLSYHHNAHGIYLFIIYLFVAFLFEALLQTVIHFCVRTTTGRANTSPPPTSPTQLCYSHTDMQKNNCSMVSAVLLFFVMLIASSASSSPSPSQSQSSSTTTTTTTSVNSNGNSIADCASIEEHNFEEERPMNATEDCYCDPVSAEDEQKRTVIHCLFGSTIDSLTKAMDKVRRAGAHVWSVQLGEMDFLGDRMPDRYFQANNVTPEELAIFSCGTGQRFDFPDGSFAGIAHTLRKLTVFGCRLHDVPAVVGQLKRLEVLELAHDSIRTLRSGALANLEHLRTVDLSDNGLQRLEPRSFDNLPMVDTLVLGPGNSLDHRALAVVGSSLPNLRQLRMQKNAVATLPGHTFGPFGQLVELDLSGNFLENLTSSMFDGLSRLEVLDLRVNLISTIEPNTFAPMGRLRQLYLAGNYIANVDGDQFAGLAKLHTLDLGWNEFTDIADHAFATLSSLRALHLNNNRKLMLVEADALTGLDKLELLNLSSTRLLTIEPRTLRPCSRLKTLDLSNSDLDLLDADTFRSTDRLEQLYLNKTKLFTLPDGLFEPLPNLRLVDLSFNPWQCNASLAWLIGWIKAHSTTITINRVNDTNCFWPIPLRGERLIQLNNNQLQQAGSQKLTTTAAATSTNAAVSPINIPTDERKFATTAQPTKSKDSNSFFNINNEQWDEENLNGELNEDISTNEIDDQKSSSSKTTLENENNFINSKSDSIDFNLSNQTTEVGTVIIAVVIILTLLVILTVIVIVIIMRQKRRLLANQPYNKTPPAEQHYPNPGKSYPNQAPYEKKPLEQRWQKMYTAHDPEFITHF</sequence>
<keyword evidence="4" id="KW-0472">Membrane</keyword>
<proteinExistence type="predicted"/>
<dbReference type="Proteomes" id="UP000055048">
    <property type="component" value="Unassembled WGS sequence"/>
</dbReference>
<feature type="non-terminal residue" evidence="5">
    <location>
        <position position="1"/>
    </location>
</feature>
<dbReference type="OrthoDB" id="6363818at2759"/>
<reference evidence="5 6" key="1">
    <citation type="submission" date="2015-01" db="EMBL/GenBank/DDBJ databases">
        <title>Evolution of Trichinella species and genotypes.</title>
        <authorList>
            <person name="Korhonen P.K."/>
            <person name="Edoardo P."/>
            <person name="Giuseppe L.R."/>
            <person name="Gasser R.B."/>
        </authorList>
    </citation>
    <scope>NUCLEOTIDE SEQUENCE [LARGE SCALE GENOMIC DNA]</scope>
    <source>
        <strain evidence="5">ISS417</strain>
    </source>
</reference>
<accession>A0A0V0TSJ8</accession>
<name>A0A0V0TSJ8_9BILA</name>
<dbReference type="SMART" id="SM00369">
    <property type="entry name" value="LRR_TYP"/>
    <property type="match status" value="11"/>
</dbReference>
<feature type="transmembrane region" description="Helical" evidence="4">
    <location>
        <begin position="28"/>
        <end position="53"/>
    </location>
</feature>
<dbReference type="Gene3D" id="3.80.10.10">
    <property type="entry name" value="Ribonuclease Inhibitor"/>
    <property type="match status" value="2"/>
</dbReference>
<dbReference type="Pfam" id="PF13855">
    <property type="entry name" value="LRR_8"/>
    <property type="match status" value="3"/>
</dbReference>
<evidence type="ECO:0000256" key="2">
    <source>
        <dbReference type="ARBA" id="ARBA00022737"/>
    </source>
</evidence>
<feature type="transmembrane region" description="Helical" evidence="4">
    <location>
        <begin position="737"/>
        <end position="760"/>
    </location>
</feature>
<dbReference type="PROSITE" id="PS51450">
    <property type="entry name" value="LRR"/>
    <property type="match status" value="1"/>
</dbReference>
<gene>
    <name evidence="5" type="primary">Lrrc4b</name>
    <name evidence="5" type="ORF">T05_15361</name>
</gene>
<feature type="region of interest" description="Disordered" evidence="3">
    <location>
        <begin position="103"/>
        <end position="125"/>
    </location>
</feature>
<evidence type="ECO:0000256" key="3">
    <source>
        <dbReference type="SAM" id="MobiDB-lite"/>
    </source>
</evidence>
<dbReference type="AlphaFoldDB" id="A0A0V0TSJ8"/>
<evidence type="ECO:0000313" key="5">
    <source>
        <dbReference type="EMBL" id="KRX41904.1"/>
    </source>
</evidence>
<dbReference type="STRING" id="144512.A0A0V0TSJ8"/>
<dbReference type="InterPro" id="IPR032675">
    <property type="entry name" value="LRR_dom_sf"/>
</dbReference>
<comment type="caution">
    <text evidence="5">The sequence shown here is derived from an EMBL/GenBank/DDBJ whole genome shotgun (WGS) entry which is preliminary data.</text>
</comment>
<evidence type="ECO:0000256" key="1">
    <source>
        <dbReference type="ARBA" id="ARBA00022614"/>
    </source>
</evidence>
<feature type="region of interest" description="Disordered" evidence="3">
    <location>
        <begin position="772"/>
        <end position="793"/>
    </location>
</feature>
<organism evidence="5 6">
    <name type="scientific">Trichinella murrelli</name>
    <dbReference type="NCBI Taxonomy" id="144512"/>
    <lineage>
        <taxon>Eukaryota</taxon>
        <taxon>Metazoa</taxon>
        <taxon>Ecdysozoa</taxon>
        <taxon>Nematoda</taxon>
        <taxon>Enoplea</taxon>
        <taxon>Dorylaimia</taxon>
        <taxon>Trichinellida</taxon>
        <taxon>Trichinellidae</taxon>
        <taxon>Trichinella</taxon>
    </lineage>
</organism>